<feature type="region of interest" description="Disordered" evidence="1">
    <location>
        <begin position="138"/>
        <end position="320"/>
    </location>
</feature>
<feature type="compositionally biased region" description="Polar residues" evidence="1">
    <location>
        <begin position="189"/>
        <end position="215"/>
    </location>
</feature>
<feature type="compositionally biased region" description="Acidic residues" evidence="1">
    <location>
        <begin position="300"/>
        <end position="310"/>
    </location>
</feature>
<reference evidence="2 3" key="1">
    <citation type="submission" date="2024-01" db="EMBL/GenBank/DDBJ databases">
        <title>A draft genome for a cacao thread blight-causing isolate of Paramarasmius palmivorus.</title>
        <authorList>
            <person name="Baruah I.K."/>
            <person name="Bukari Y."/>
            <person name="Amoako-Attah I."/>
            <person name="Meinhardt L.W."/>
            <person name="Bailey B.A."/>
            <person name="Cohen S.P."/>
        </authorList>
    </citation>
    <scope>NUCLEOTIDE SEQUENCE [LARGE SCALE GENOMIC DNA]</scope>
    <source>
        <strain evidence="2 3">GH-12</strain>
    </source>
</reference>
<evidence type="ECO:0000256" key="1">
    <source>
        <dbReference type="SAM" id="MobiDB-lite"/>
    </source>
</evidence>
<protein>
    <submittedName>
        <fullName evidence="2">Uncharacterized protein</fullName>
    </submittedName>
</protein>
<sequence>MRYNRPVSHILYPYLRGIVLFVTGRNSLNRDEDIELQGVRERDGVNHGFLGTSEALARTTGIDVSDHPISSHILESETSPTDNFDDDTPLLNSMDLDGATSNRRTPSPMSNTASESISHTAHIDSPTASAVTGFEEQHVQAGDQGESSSTPTGIRPGGALPSQDTMFDDGQTPPDSITITPTHHDTRLGTPTTVTSSVEQHLQAGNQGERSSTITKVERNPDLDQSSARPGGALSSQDTMFDDGQTPPDSITPTCHDTRLDITSSADHPMQTGDQGESLSTAVAQNVDPGQTLARPTSSSEDEEIVETVEDVGNGGREEL</sequence>
<feature type="compositionally biased region" description="Polar residues" evidence="1">
    <location>
        <begin position="99"/>
        <end position="119"/>
    </location>
</feature>
<feature type="compositionally biased region" description="Polar residues" evidence="1">
    <location>
        <begin position="223"/>
        <end position="239"/>
    </location>
</feature>
<evidence type="ECO:0000313" key="2">
    <source>
        <dbReference type="EMBL" id="KAK7049453.1"/>
    </source>
</evidence>
<comment type="caution">
    <text evidence="2">The sequence shown here is derived from an EMBL/GenBank/DDBJ whole genome shotgun (WGS) entry which is preliminary data.</text>
</comment>
<accession>A0AAW0DEF2</accession>
<gene>
    <name evidence="2" type="ORF">VNI00_006060</name>
</gene>
<feature type="compositionally biased region" description="Polar residues" evidence="1">
    <location>
        <begin position="247"/>
        <end position="284"/>
    </location>
</feature>
<evidence type="ECO:0000313" key="3">
    <source>
        <dbReference type="Proteomes" id="UP001383192"/>
    </source>
</evidence>
<feature type="region of interest" description="Disordered" evidence="1">
    <location>
        <begin position="72"/>
        <end position="121"/>
    </location>
</feature>
<name>A0AAW0DEF2_9AGAR</name>
<dbReference type="Proteomes" id="UP001383192">
    <property type="component" value="Unassembled WGS sequence"/>
</dbReference>
<dbReference type="EMBL" id="JAYKXP010000017">
    <property type="protein sequence ID" value="KAK7049453.1"/>
    <property type="molecule type" value="Genomic_DNA"/>
</dbReference>
<keyword evidence="3" id="KW-1185">Reference proteome</keyword>
<proteinExistence type="predicted"/>
<dbReference type="AlphaFoldDB" id="A0AAW0DEF2"/>
<organism evidence="2 3">
    <name type="scientific">Paramarasmius palmivorus</name>
    <dbReference type="NCBI Taxonomy" id="297713"/>
    <lineage>
        <taxon>Eukaryota</taxon>
        <taxon>Fungi</taxon>
        <taxon>Dikarya</taxon>
        <taxon>Basidiomycota</taxon>
        <taxon>Agaricomycotina</taxon>
        <taxon>Agaricomycetes</taxon>
        <taxon>Agaricomycetidae</taxon>
        <taxon>Agaricales</taxon>
        <taxon>Marasmiineae</taxon>
        <taxon>Marasmiaceae</taxon>
        <taxon>Paramarasmius</taxon>
    </lineage>
</organism>